<evidence type="ECO:0000256" key="1">
    <source>
        <dbReference type="SAM" id="Phobius"/>
    </source>
</evidence>
<dbReference type="Proteomes" id="UP000306102">
    <property type="component" value="Unassembled WGS sequence"/>
</dbReference>
<protein>
    <submittedName>
        <fullName evidence="2">Uncharacterized protein</fullName>
    </submittedName>
</protein>
<comment type="caution">
    <text evidence="2">The sequence shown here is derived from an EMBL/GenBank/DDBJ whole genome shotgun (WGS) entry which is preliminary data.</text>
</comment>
<sequence>MDITLHSPNNTNVGRILGNPPLLSSPLLCFPLTLTRTDPHNLSLSLSLSLLRYPYRLFVAAAAATTSLGFFLWHPGISLLCYPLLSLPVLSSFSLLLDAKFTPHEDCLTRYALLGRLQQARWKRMLLKQAALHLLPPDLLQLSLESSFTSSSIL</sequence>
<dbReference type="AlphaFoldDB" id="A0A4S4DKI9"/>
<reference evidence="2 3" key="1">
    <citation type="journal article" date="2018" name="Proc. Natl. Acad. Sci. U.S.A.">
        <title>Draft genome sequence of Camellia sinensis var. sinensis provides insights into the evolution of the tea genome and tea quality.</title>
        <authorList>
            <person name="Wei C."/>
            <person name="Yang H."/>
            <person name="Wang S."/>
            <person name="Zhao J."/>
            <person name="Liu C."/>
            <person name="Gao L."/>
            <person name="Xia E."/>
            <person name="Lu Y."/>
            <person name="Tai Y."/>
            <person name="She G."/>
            <person name="Sun J."/>
            <person name="Cao H."/>
            <person name="Tong W."/>
            <person name="Gao Q."/>
            <person name="Li Y."/>
            <person name="Deng W."/>
            <person name="Jiang X."/>
            <person name="Wang W."/>
            <person name="Chen Q."/>
            <person name="Zhang S."/>
            <person name="Li H."/>
            <person name="Wu J."/>
            <person name="Wang P."/>
            <person name="Li P."/>
            <person name="Shi C."/>
            <person name="Zheng F."/>
            <person name="Jian J."/>
            <person name="Huang B."/>
            <person name="Shan D."/>
            <person name="Shi M."/>
            <person name="Fang C."/>
            <person name="Yue Y."/>
            <person name="Li F."/>
            <person name="Li D."/>
            <person name="Wei S."/>
            <person name="Han B."/>
            <person name="Jiang C."/>
            <person name="Yin Y."/>
            <person name="Xia T."/>
            <person name="Zhang Z."/>
            <person name="Bennetzen J.L."/>
            <person name="Zhao S."/>
            <person name="Wan X."/>
        </authorList>
    </citation>
    <scope>NUCLEOTIDE SEQUENCE [LARGE SCALE GENOMIC DNA]</scope>
    <source>
        <strain evidence="3">cv. Shuchazao</strain>
        <tissue evidence="2">Leaf</tissue>
    </source>
</reference>
<evidence type="ECO:0000313" key="2">
    <source>
        <dbReference type="EMBL" id="THG03422.1"/>
    </source>
</evidence>
<name>A0A4S4DKI9_CAMSN</name>
<organism evidence="2 3">
    <name type="scientific">Camellia sinensis var. sinensis</name>
    <name type="common">China tea</name>
    <dbReference type="NCBI Taxonomy" id="542762"/>
    <lineage>
        <taxon>Eukaryota</taxon>
        <taxon>Viridiplantae</taxon>
        <taxon>Streptophyta</taxon>
        <taxon>Embryophyta</taxon>
        <taxon>Tracheophyta</taxon>
        <taxon>Spermatophyta</taxon>
        <taxon>Magnoliopsida</taxon>
        <taxon>eudicotyledons</taxon>
        <taxon>Gunneridae</taxon>
        <taxon>Pentapetalae</taxon>
        <taxon>asterids</taxon>
        <taxon>Ericales</taxon>
        <taxon>Theaceae</taxon>
        <taxon>Camellia</taxon>
    </lineage>
</organism>
<proteinExistence type="predicted"/>
<gene>
    <name evidence="2" type="ORF">TEA_021749</name>
</gene>
<feature type="transmembrane region" description="Helical" evidence="1">
    <location>
        <begin position="53"/>
        <end position="72"/>
    </location>
</feature>
<keyword evidence="1" id="KW-0812">Transmembrane</keyword>
<accession>A0A4S4DKI9</accession>
<keyword evidence="3" id="KW-1185">Reference proteome</keyword>
<keyword evidence="1" id="KW-1133">Transmembrane helix</keyword>
<evidence type="ECO:0000313" key="3">
    <source>
        <dbReference type="Proteomes" id="UP000306102"/>
    </source>
</evidence>
<dbReference type="EMBL" id="SDRB02010961">
    <property type="protein sequence ID" value="THG03422.1"/>
    <property type="molecule type" value="Genomic_DNA"/>
</dbReference>
<keyword evidence="1" id="KW-0472">Membrane</keyword>